<dbReference type="Pfam" id="PF00722">
    <property type="entry name" value="Glyco_hydro_16"/>
    <property type="match status" value="1"/>
</dbReference>
<feature type="domain" description="GH16" evidence="20">
    <location>
        <begin position="23"/>
        <end position="243"/>
    </location>
</feature>
<feature type="disulfide bond" evidence="17">
    <location>
        <begin position="27"/>
        <end position="34"/>
    </location>
</feature>
<dbReference type="InterPro" id="IPR013320">
    <property type="entry name" value="ConA-like_dom_sf"/>
</dbReference>
<comment type="similarity">
    <text evidence="13">Belongs to the glycosyl hydrolase 16 family. CRH1 subfamily.</text>
</comment>
<evidence type="ECO:0000256" key="16">
    <source>
        <dbReference type="PIRSR" id="PIRSR037299-1"/>
    </source>
</evidence>
<dbReference type="FunFam" id="2.60.120.200:FF:000152">
    <property type="entry name" value="Cell wall glucanase"/>
    <property type="match status" value="1"/>
</dbReference>
<feature type="region of interest" description="Disordered" evidence="18">
    <location>
        <begin position="329"/>
        <end position="388"/>
    </location>
</feature>
<name>A0A9P4USG6_9PEZI</name>
<proteinExistence type="inferred from homology"/>
<keyword evidence="8 15" id="KW-0472">Membrane</keyword>
<accession>A0A9P4USG6</accession>
<evidence type="ECO:0000256" key="9">
    <source>
        <dbReference type="ARBA" id="ARBA00023180"/>
    </source>
</evidence>
<dbReference type="GO" id="GO:0008843">
    <property type="term" value="F:endochitinase activity"/>
    <property type="evidence" value="ECO:0007669"/>
    <property type="project" value="UniProtKB-EC"/>
</dbReference>
<evidence type="ECO:0000256" key="4">
    <source>
        <dbReference type="ARBA" id="ARBA00022676"/>
    </source>
</evidence>
<dbReference type="OrthoDB" id="4781at2759"/>
<comment type="catalytic activity">
    <reaction evidence="1">
        <text>Random endo-hydrolysis of N-acetyl-beta-D-glucosaminide (1-&gt;4)-beta-linkages in chitin and chitodextrins.</text>
        <dbReference type="EC" id="3.2.1.14"/>
    </reaction>
</comment>
<keyword evidence="10" id="KW-0449">Lipoprotein</keyword>
<dbReference type="AlphaFoldDB" id="A0A9P4USG6"/>
<dbReference type="EMBL" id="MU003778">
    <property type="protein sequence ID" value="KAF2723060.1"/>
    <property type="molecule type" value="Genomic_DNA"/>
</dbReference>
<evidence type="ECO:0000256" key="12">
    <source>
        <dbReference type="ARBA" id="ARBA00023316"/>
    </source>
</evidence>
<feature type="compositionally biased region" description="Low complexity" evidence="18">
    <location>
        <begin position="329"/>
        <end position="345"/>
    </location>
</feature>
<dbReference type="SUPFAM" id="SSF49899">
    <property type="entry name" value="Concanavalin A-like lectins/glucanases"/>
    <property type="match status" value="1"/>
</dbReference>
<evidence type="ECO:0000256" key="14">
    <source>
        <dbReference type="ARBA" id="ARBA00093308"/>
    </source>
</evidence>
<dbReference type="EC" id="3.2.-.-" evidence="15"/>
<protein>
    <recommendedName>
        <fullName evidence="15">Crh-like protein</fullName>
        <ecNumber evidence="15">3.2.-.-</ecNumber>
    </recommendedName>
</protein>
<keyword evidence="12" id="KW-0961">Cell wall biogenesis/degradation</keyword>
<evidence type="ECO:0000256" key="8">
    <source>
        <dbReference type="ARBA" id="ARBA00023136"/>
    </source>
</evidence>
<comment type="subcellular location">
    <subcellularLocation>
        <location evidence="2">Membrane</location>
        <topology evidence="2">Lipid-anchor</topology>
        <topology evidence="2">GPI-anchor</topology>
    </subcellularLocation>
</comment>
<evidence type="ECO:0000256" key="17">
    <source>
        <dbReference type="PIRSR" id="PIRSR037299-2"/>
    </source>
</evidence>
<keyword evidence="5" id="KW-0808">Transferase</keyword>
<keyword evidence="6 19" id="KW-0732">Signal</keyword>
<evidence type="ECO:0000256" key="19">
    <source>
        <dbReference type="SAM" id="SignalP"/>
    </source>
</evidence>
<dbReference type="PROSITE" id="PS51762">
    <property type="entry name" value="GH16_2"/>
    <property type="match status" value="1"/>
</dbReference>
<dbReference type="GO" id="GO:0005975">
    <property type="term" value="P:carbohydrate metabolic process"/>
    <property type="evidence" value="ECO:0007669"/>
    <property type="project" value="InterPro"/>
</dbReference>
<feature type="compositionally biased region" description="Low complexity" evidence="18">
    <location>
        <begin position="276"/>
        <end position="302"/>
    </location>
</feature>
<keyword evidence="3" id="KW-0336">GPI-anchor</keyword>
<evidence type="ECO:0000256" key="15">
    <source>
        <dbReference type="PIRNR" id="PIRNR037299"/>
    </source>
</evidence>
<dbReference type="CDD" id="cd02183">
    <property type="entry name" value="GH16_fungal_CRH1_transglycosylase"/>
    <property type="match status" value="1"/>
</dbReference>
<keyword evidence="22" id="KW-1185">Reference proteome</keyword>
<dbReference type="Gene3D" id="2.60.120.200">
    <property type="match status" value="1"/>
</dbReference>
<feature type="compositionally biased region" description="Low complexity" evidence="18">
    <location>
        <begin position="352"/>
        <end position="388"/>
    </location>
</feature>
<feature type="chain" id="PRO_5040191781" description="Crh-like protein" evidence="19">
    <location>
        <begin position="22"/>
        <end position="413"/>
    </location>
</feature>
<dbReference type="PANTHER" id="PTHR10963">
    <property type="entry name" value="GLYCOSYL HYDROLASE-RELATED"/>
    <property type="match status" value="1"/>
</dbReference>
<evidence type="ECO:0000256" key="2">
    <source>
        <dbReference type="ARBA" id="ARBA00004589"/>
    </source>
</evidence>
<dbReference type="Proteomes" id="UP000799441">
    <property type="component" value="Unassembled WGS sequence"/>
</dbReference>
<feature type="active site" description="Proton donor" evidence="16">
    <location>
        <position position="123"/>
    </location>
</feature>
<sequence>MFFSKSTAAALAAAALPLAFAQTSTDCNPTEKSCSADTGLNTKDYYADFTQGESALKSWSKAAYTDISFGSDGAEFTIAKAGQAPTIQTDFYIFFGRVEVKMKAAPGTGIVSSVVFESDDLDEIDWEWVGGDSSHVQSDFFGKGNTTSYDRAQYHGVDDAMDTVHTYTVDWTSDRIEWSIDGAVVRTLSSDDALTVGGKNYPQTPMRIKLGNWAGGAPGQPEGTVEWAGGKTDFSKAPFTMSVESIAITNYNPSCQYIWGDQTGSWESIKLDSDCSGSSSGSASGGSSSSSSTTSAPTSAHSVVGGVNSGAIVPTTAISSGTLTKVASTSTGTGASSSATGATNSPGGGDSAGPNNGSGSSSGLNSTVSSGSPSSSHSGGSSASATPGANAAAIPQAFAAGSLLSVALAFFLL</sequence>
<dbReference type="PANTHER" id="PTHR10963:SF27">
    <property type="entry name" value="GLYCOSIDASE-RELATED"/>
    <property type="match status" value="1"/>
</dbReference>
<keyword evidence="7 15" id="KW-0378">Hydrolase</keyword>
<evidence type="ECO:0000256" key="6">
    <source>
        <dbReference type="ARBA" id="ARBA00022729"/>
    </source>
</evidence>
<keyword evidence="4" id="KW-0328">Glycosyltransferase</keyword>
<evidence type="ECO:0000256" key="3">
    <source>
        <dbReference type="ARBA" id="ARBA00022622"/>
    </source>
</evidence>
<keyword evidence="11" id="KW-0326">Glycosidase</keyword>
<feature type="region of interest" description="Disordered" evidence="18">
    <location>
        <begin position="272"/>
        <end position="302"/>
    </location>
</feature>
<dbReference type="InterPro" id="IPR017168">
    <property type="entry name" value="CHR-like"/>
</dbReference>
<evidence type="ECO:0000256" key="5">
    <source>
        <dbReference type="ARBA" id="ARBA00022679"/>
    </source>
</evidence>
<dbReference type="GO" id="GO:0009277">
    <property type="term" value="C:fungal-type cell wall"/>
    <property type="evidence" value="ECO:0007669"/>
    <property type="project" value="TreeGrafter"/>
</dbReference>
<comment type="caution">
    <text evidence="21">The sequence shown here is derived from an EMBL/GenBank/DDBJ whole genome shotgun (WGS) entry which is preliminary data.</text>
</comment>
<organism evidence="21 22">
    <name type="scientific">Polychaeton citri CBS 116435</name>
    <dbReference type="NCBI Taxonomy" id="1314669"/>
    <lineage>
        <taxon>Eukaryota</taxon>
        <taxon>Fungi</taxon>
        <taxon>Dikarya</taxon>
        <taxon>Ascomycota</taxon>
        <taxon>Pezizomycotina</taxon>
        <taxon>Dothideomycetes</taxon>
        <taxon>Dothideomycetidae</taxon>
        <taxon>Capnodiales</taxon>
        <taxon>Capnodiaceae</taxon>
        <taxon>Polychaeton</taxon>
    </lineage>
</organism>
<dbReference type="GO" id="GO:0031505">
    <property type="term" value="P:fungal-type cell wall organization"/>
    <property type="evidence" value="ECO:0007669"/>
    <property type="project" value="TreeGrafter"/>
</dbReference>
<dbReference type="PIRSF" id="PIRSF037299">
    <property type="entry name" value="Glycosidase_CRH1_prd"/>
    <property type="match status" value="1"/>
</dbReference>
<comment type="function">
    <text evidence="14">Dual chitinase/transglycosylase that plays a role in cell wall architecture. Chitinase and transglycosylase activities are coupled. Required for the polysaccharide cross-linking at the septa and the cell wall. More specifically, transfers chitin to 1,6-beta-glucan in the cell wall.</text>
</comment>
<keyword evidence="17" id="KW-1015">Disulfide bond</keyword>
<feature type="signal peptide" evidence="19">
    <location>
        <begin position="1"/>
        <end position="21"/>
    </location>
</feature>
<feature type="active site" description="Proton donor" evidence="16">
    <location>
        <position position="127"/>
    </location>
</feature>
<dbReference type="InterPro" id="IPR000757">
    <property type="entry name" value="Beta-glucanase-like"/>
</dbReference>
<keyword evidence="9" id="KW-0325">Glycoprotein</keyword>
<dbReference type="GO" id="GO:0016757">
    <property type="term" value="F:glycosyltransferase activity"/>
    <property type="evidence" value="ECO:0007669"/>
    <property type="project" value="UniProtKB-KW"/>
</dbReference>
<reference evidence="21" key="1">
    <citation type="journal article" date="2020" name="Stud. Mycol.">
        <title>101 Dothideomycetes genomes: a test case for predicting lifestyles and emergence of pathogens.</title>
        <authorList>
            <person name="Haridas S."/>
            <person name="Albert R."/>
            <person name="Binder M."/>
            <person name="Bloem J."/>
            <person name="Labutti K."/>
            <person name="Salamov A."/>
            <person name="Andreopoulos B."/>
            <person name="Baker S."/>
            <person name="Barry K."/>
            <person name="Bills G."/>
            <person name="Bluhm B."/>
            <person name="Cannon C."/>
            <person name="Castanera R."/>
            <person name="Culley D."/>
            <person name="Daum C."/>
            <person name="Ezra D."/>
            <person name="Gonzalez J."/>
            <person name="Henrissat B."/>
            <person name="Kuo A."/>
            <person name="Liang C."/>
            <person name="Lipzen A."/>
            <person name="Lutzoni F."/>
            <person name="Magnuson J."/>
            <person name="Mondo S."/>
            <person name="Nolan M."/>
            <person name="Ohm R."/>
            <person name="Pangilinan J."/>
            <person name="Park H.-J."/>
            <person name="Ramirez L."/>
            <person name="Alfaro M."/>
            <person name="Sun H."/>
            <person name="Tritt A."/>
            <person name="Yoshinaga Y."/>
            <person name="Zwiers L.-H."/>
            <person name="Turgeon B."/>
            <person name="Goodwin S."/>
            <person name="Spatafora J."/>
            <person name="Crous P."/>
            <person name="Grigoriev I."/>
        </authorList>
    </citation>
    <scope>NUCLEOTIDE SEQUENCE</scope>
    <source>
        <strain evidence="21">CBS 116435</strain>
    </source>
</reference>
<evidence type="ECO:0000313" key="22">
    <source>
        <dbReference type="Proteomes" id="UP000799441"/>
    </source>
</evidence>
<evidence type="ECO:0000259" key="20">
    <source>
        <dbReference type="PROSITE" id="PS51762"/>
    </source>
</evidence>
<evidence type="ECO:0000313" key="21">
    <source>
        <dbReference type="EMBL" id="KAF2723060.1"/>
    </source>
</evidence>
<evidence type="ECO:0000256" key="10">
    <source>
        <dbReference type="ARBA" id="ARBA00023288"/>
    </source>
</evidence>
<dbReference type="GO" id="GO:0098552">
    <property type="term" value="C:side of membrane"/>
    <property type="evidence" value="ECO:0007669"/>
    <property type="project" value="UniProtKB-KW"/>
</dbReference>
<dbReference type="InterPro" id="IPR050546">
    <property type="entry name" value="Glycosyl_Hydrlase_16"/>
</dbReference>
<evidence type="ECO:0000256" key="7">
    <source>
        <dbReference type="ARBA" id="ARBA00022801"/>
    </source>
</evidence>
<evidence type="ECO:0000256" key="13">
    <source>
        <dbReference type="ARBA" id="ARBA00038074"/>
    </source>
</evidence>
<evidence type="ECO:0000256" key="1">
    <source>
        <dbReference type="ARBA" id="ARBA00000822"/>
    </source>
</evidence>
<evidence type="ECO:0000256" key="18">
    <source>
        <dbReference type="SAM" id="MobiDB-lite"/>
    </source>
</evidence>
<gene>
    <name evidence="21" type="ORF">K431DRAFT_220686</name>
</gene>
<evidence type="ECO:0000256" key="11">
    <source>
        <dbReference type="ARBA" id="ARBA00023295"/>
    </source>
</evidence>